<protein>
    <submittedName>
        <fullName evidence="2">Lysophospholipase L1-like esterase</fullName>
    </submittedName>
</protein>
<dbReference type="Gene3D" id="3.40.50.1110">
    <property type="entry name" value="SGNH hydrolase"/>
    <property type="match status" value="1"/>
</dbReference>
<dbReference type="Proteomes" id="UP001549097">
    <property type="component" value="Unassembled WGS sequence"/>
</dbReference>
<sequence>MKKRRFLTVFVMIACVFSVIGGHFYYNNKLEETAYAAKLELAKAPNVKTETEKTAASEKKVEHFENAPSGIAELYNKKKIAGESLNLTLVGSSLTTSEAGNWATLFTAKMNEAYGKDVTVETTSFGKFNSLELTSQDSYAELVKKKTDVVLIEPVLMNDNEGVTIDDTLYVLGKMINDISYTNPDAIIVIQPSNPIYKPVKYATQVSALEAYAKEKGISYLNHWEAWPDVDSEDLKKYVTDELVPNEEGYKLWSEYVYNVFK</sequence>
<evidence type="ECO:0000313" key="2">
    <source>
        <dbReference type="EMBL" id="MET3726949.1"/>
    </source>
</evidence>
<dbReference type="EMBL" id="JBEPMP010000001">
    <property type="protein sequence ID" value="MET3726949.1"/>
    <property type="molecule type" value="Genomic_DNA"/>
</dbReference>
<keyword evidence="3" id="KW-1185">Reference proteome</keyword>
<comment type="caution">
    <text evidence="2">The sequence shown here is derived from an EMBL/GenBank/DDBJ whole genome shotgun (WGS) entry which is preliminary data.</text>
</comment>
<dbReference type="InterPro" id="IPR036514">
    <property type="entry name" value="SGNH_hydro_sf"/>
</dbReference>
<accession>A0ABV2LEE8</accession>
<organism evidence="2 3">
    <name type="scientific">Fictibacillus halophilus</name>
    <dbReference type="NCBI Taxonomy" id="1610490"/>
    <lineage>
        <taxon>Bacteria</taxon>
        <taxon>Bacillati</taxon>
        <taxon>Bacillota</taxon>
        <taxon>Bacilli</taxon>
        <taxon>Bacillales</taxon>
        <taxon>Fictibacillaceae</taxon>
        <taxon>Fictibacillus</taxon>
    </lineage>
</organism>
<dbReference type="RefSeq" id="WP_198768449.1">
    <property type="nucleotide sequence ID" value="NZ_JAEACF010000001.1"/>
</dbReference>
<dbReference type="Pfam" id="PF13472">
    <property type="entry name" value="Lipase_GDSL_2"/>
    <property type="match status" value="1"/>
</dbReference>
<dbReference type="InterPro" id="IPR013830">
    <property type="entry name" value="SGNH_hydro"/>
</dbReference>
<dbReference type="SUPFAM" id="SSF52266">
    <property type="entry name" value="SGNH hydrolase"/>
    <property type="match status" value="1"/>
</dbReference>
<evidence type="ECO:0000259" key="1">
    <source>
        <dbReference type="Pfam" id="PF13472"/>
    </source>
</evidence>
<evidence type="ECO:0000313" key="3">
    <source>
        <dbReference type="Proteomes" id="UP001549097"/>
    </source>
</evidence>
<reference evidence="2 3" key="1">
    <citation type="submission" date="2024-06" db="EMBL/GenBank/DDBJ databases">
        <title>Genomic Encyclopedia of Type Strains, Phase IV (KMG-IV): sequencing the most valuable type-strain genomes for metagenomic binning, comparative biology and taxonomic classification.</title>
        <authorList>
            <person name="Goeker M."/>
        </authorList>
    </citation>
    <scope>NUCLEOTIDE SEQUENCE [LARGE SCALE GENOMIC DNA]</scope>
    <source>
        <strain evidence="2 3">DSM 100124</strain>
    </source>
</reference>
<proteinExistence type="predicted"/>
<name>A0ABV2LEE8_9BACL</name>
<gene>
    <name evidence="2" type="ORF">ABID52_000530</name>
</gene>
<feature type="domain" description="SGNH hydrolase-type esterase" evidence="1">
    <location>
        <begin position="90"/>
        <end position="252"/>
    </location>
</feature>